<feature type="domain" description="Clp ATPase C-terminal" evidence="8">
    <location>
        <begin position="326"/>
        <end position="420"/>
    </location>
</feature>
<proteinExistence type="inferred from homology"/>
<dbReference type="GO" id="GO:0009376">
    <property type="term" value="C:HslUV protease complex"/>
    <property type="evidence" value="ECO:0007669"/>
    <property type="project" value="InterPro"/>
</dbReference>
<comment type="similarity">
    <text evidence="2">Belongs to the ClpX chaperone family. HslU subfamily.</text>
</comment>
<evidence type="ECO:0000256" key="1">
    <source>
        <dbReference type="ARBA" id="ARBA00004496"/>
    </source>
</evidence>
<keyword evidence="9" id="KW-0378">Hydrolase</keyword>
<dbReference type="FunFam" id="3.40.50.300:FF:000220">
    <property type="entry name" value="ATP-dependent protease ATPase subunit HslU"/>
    <property type="match status" value="1"/>
</dbReference>
<evidence type="ECO:0000256" key="4">
    <source>
        <dbReference type="ARBA" id="ARBA00022741"/>
    </source>
</evidence>
<dbReference type="PANTHER" id="PTHR48102:SF3">
    <property type="entry name" value="ATP-DEPENDENT PROTEASE ATPASE SUBUNIT HSLU"/>
    <property type="match status" value="1"/>
</dbReference>
<keyword evidence="5" id="KW-0067">ATP-binding</keyword>
<keyword evidence="3" id="KW-0963">Cytoplasm</keyword>
<evidence type="ECO:0000313" key="9">
    <source>
        <dbReference type="EMBL" id="RVT96701.1"/>
    </source>
</evidence>
<evidence type="ECO:0000256" key="3">
    <source>
        <dbReference type="ARBA" id="ARBA00022490"/>
    </source>
</evidence>
<dbReference type="InterPro" id="IPR050052">
    <property type="entry name" value="ATP-dep_Clp_protease_ClpX"/>
</dbReference>
<dbReference type="InterPro" id="IPR019489">
    <property type="entry name" value="Clp_ATPase_C"/>
</dbReference>
<dbReference type="Proteomes" id="UP000282957">
    <property type="component" value="Unassembled WGS sequence"/>
</dbReference>
<dbReference type="OrthoDB" id="9804062at2"/>
<dbReference type="SMART" id="SM01086">
    <property type="entry name" value="ClpB_D2-small"/>
    <property type="match status" value="1"/>
</dbReference>
<dbReference type="InterPro" id="IPR003593">
    <property type="entry name" value="AAA+_ATPase"/>
</dbReference>
<dbReference type="Pfam" id="PF00004">
    <property type="entry name" value="AAA"/>
    <property type="match status" value="1"/>
</dbReference>
<dbReference type="NCBIfam" id="TIGR00390">
    <property type="entry name" value="hslU"/>
    <property type="match status" value="1"/>
</dbReference>
<evidence type="ECO:0000256" key="2">
    <source>
        <dbReference type="ARBA" id="ARBA00009771"/>
    </source>
</evidence>
<dbReference type="Gene3D" id="3.40.50.300">
    <property type="entry name" value="P-loop containing nucleotide triphosphate hydrolases"/>
    <property type="match status" value="2"/>
</dbReference>
<dbReference type="CDD" id="cd19498">
    <property type="entry name" value="RecA-like_HslU"/>
    <property type="match status" value="1"/>
</dbReference>
<dbReference type="Gene3D" id="1.10.8.10">
    <property type="entry name" value="DNA helicase RuvA subunit, C-terminal domain"/>
    <property type="match status" value="1"/>
</dbReference>
<dbReference type="GO" id="GO:0016887">
    <property type="term" value="F:ATP hydrolysis activity"/>
    <property type="evidence" value="ECO:0007669"/>
    <property type="project" value="InterPro"/>
</dbReference>
<evidence type="ECO:0000313" key="10">
    <source>
        <dbReference type="Proteomes" id="UP000282957"/>
    </source>
</evidence>
<dbReference type="SUPFAM" id="SSF52540">
    <property type="entry name" value="P-loop containing nucleoside triphosphate hydrolases"/>
    <property type="match status" value="1"/>
</dbReference>
<keyword evidence="9" id="KW-0645">Protease</keyword>
<keyword evidence="6" id="KW-0143">Chaperone</keyword>
<evidence type="ECO:0000256" key="6">
    <source>
        <dbReference type="ARBA" id="ARBA00023186"/>
    </source>
</evidence>
<protein>
    <submittedName>
        <fullName evidence="9">ATP-dependent protease ATPase subunit HslU</fullName>
    </submittedName>
</protein>
<dbReference type="GO" id="GO:0051603">
    <property type="term" value="P:proteolysis involved in protein catabolic process"/>
    <property type="evidence" value="ECO:0007669"/>
    <property type="project" value="TreeGrafter"/>
</dbReference>
<sequence>MELSPREIVSELDRYIVGQADAKRAVAIALRNRWRRQQLPEAVQAEVVPKNILMIGPTGCGKTEIARRVAKLANAPFMKVEATKFTEVGYVGRDVDGIIRDLLEVAIVQLREQARKGVAAKAELAAEERLLTALVGEGASGETRMKFRRMLRAGELETREIELALTEPAAAPIGVMEMPGMPPGMQNMQEQLAKMFGKGAKPRKVTVAHAREALLREEADKLLDEDQLIRDAVRHVENNGIVFIDEIDKIARGGEGGVRGGDVSREGVQRDLLPLIEGTVVNTKHGAVKTDFILFIAAGAFHVSKPSDLLPELQGRLPIRVELTALSREDLRRILTDPEHSLVKQYIALMGTEGVTLDVTEDAVDAVADLAADINARVENIGARRLSTVLERLLEEISFTASDRGGETVKVDGGLVREKVAPLAGSADLSRYIL</sequence>
<evidence type="ECO:0000256" key="5">
    <source>
        <dbReference type="ARBA" id="ARBA00022840"/>
    </source>
</evidence>
<dbReference type="RefSeq" id="WP_127787353.1">
    <property type="nucleotide sequence ID" value="NZ_SACL01000003.1"/>
</dbReference>
<dbReference type="GO" id="GO:0008233">
    <property type="term" value="F:peptidase activity"/>
    <property type="evidence" value="ECO:0007669"/>
    <property type="project" value="UniProtKB-KW"/>
</dbReference>
<dbReference type="InterPro" id="IPR027417">
    <property type="entry name" value="P-loop_NTPase"/>
</dbReference>
<dbReference type="AlphaFoldDB" id="A0A437MGC9"/>
<dbReference type="GO" id="GO:0005524">
    <property type="term" value="F:ATP binding"/>
    <property type="evidence" value="ECO:0007669"/>
    <property type="project" value="UniProtKB-KW"/>
</dbReference>
<dbReference type="InterPro" id="IPR004491">
    <property type="entry name" value="HslU"/>
</dbReference>
<dbReference type="Gene3D" id="1.10.8.60">
    <property type="match status" value="1"/>
</dbReference>
<organism evidence="9 10">
    <name type="scientific">Rhodovarius crocodyli</name>
    <dbReference type="NCBI Taxonomy" id="1979269"/>
    <lineage>
        <taxon>Bacteria</taxon>
        <taxon>Pseudomonadati</taxon>
        <taxon>Pseudomonadota</taxon>
        <taxon>Alphaproteobacteria</taxon>
        <taxon>Acetobacterales</taxon>
        <taxon>Roseomonadaceae</taxon>
        <taxon>Rhodovarius</taxon>
    </lineage>
</organism>
<dbReference type="InterPro" id="IPR003959">
    <property type="entry name" value="ATPase_AAA_core"/>
</dbReference>
<dbReference type="Pfam" id="PF07724">
    <property type="entry name" value="AAA_2"/>
    <property type="match status" value="1"/>
</dbReference>
<accession>A0A437MGC9</accession>
<keyword evidence="4" id="KW-0547">Nucleotide-binding</keyword>
<reference evidence="9 10" key="1">
    <citation type="submission" date="2019-01" db="EMBL/GenBank/DDBJ databases">
        <authorList>
            <person name="Chen W.-M."/>
        </authorList>
    </citation>
    <scope>NUCLEOTIDE SEQUENCE [LARGE SCALE GENOMIC DNA]</scope>
    <source>
        <strain evidence="9 10">CCP-6</strain>
    </source>
</reference>
<comment type="subcellular location">
    <subcellularLocation>
        <location evidence="1">Cytoplasm</location>
    </subcellularLocation>
</comment>
<comment type="caution">
    <text evidence="9">The sequence shown here is derived from an EMBL/GenBank/DDBJ whole genome shotgun (WGS) entry which is preliminary data.</text>
</comment>
<gene>
    <name evidence="9" type="primary">hslU</name>
    <name evidence="9" type="ORF">EOD42_09810</name>
</gene>
<name>A0A437MGC9_9PROT</name>
<dbReference type="SMART" id="SM00382">
    <property type="entry name" value="AAA"/>
    <property type="match status" value="1"/>
</dbReference>
<evidence type="ECO:0000259" key="8">
    <source>
        <dbReference type="SMART" id="SM01086"/>
    </source>
</evidence>
<keyword evidence="10" id="KW-1185">Reference proteome</keyword>
<dbReference type="PANTHER" id="PTHR48102">
    <property type="entry name" value="ATP-DEPENDENT CLP PROTEASE ATP-BINDING SUBUNIT CLPX-LIKE, MITOCHONDRIAL-RELATED"/>
    <property type="match status" value="1"/>
</dbReference>
<feature type="domain" description="AAA+ ATPase" evidence="7">
    <location>
        <begin position="48"/>
        <end position="323"/>
    </location>
</feature>
<dbReference type="EMBL" id="SACL01000003">
    <property type="protein sequence ID" value="RVT96701.1"/>
    <property type="molecule type" value="Genomic_DNA"/>
</dbReference>
<dbReference type="NCBIfam" id="NF003544">
    <property type="entry name" value="PRK05201.1"/>
    <property type="match status" value="1"/>
</dbReference>
<dbReference type="FunFam" id="3.40.50.300:FF:000213">
    <property type="entry name" value="ATP-dependent protease ATPase subunit HslU"/>
    <property type="match status" value="1"/>
</dbReference>
<evidence type="ECO:0000259" key="7">
    <source>
        <dbReference type="SMART" id="SM00382"/>
    </source>
</evidence>